<sequence length="275" mass="33031">MNILVTLNSNYIRQLVIMLYSILESNKDAKLNVYIAHKKLTKDDFNYIERFLNKSRCKIIPVEINDEILKNAPITKRYPKEMYFRIFAAQFLPKDLDRILYLDPDIVVINSLKELYFMDFENNYYIAASHVNKGMQKLNELRLDMERDSHYINSGVMLMNLNVLRENQKVDEVFEYIEKNKNRLLLPDQDVLSGLYGKKTKTVDSLMYNLSERYLRLYNMNLKNIDKRINLDWVRENTVIIHYCGRNKPWKDNYFGELDMFYKYYADSIDEIEKI</sequence>
<protein>
    <submittedName>
        <fullName evidence="4">Glycosyltransferase family 8 protein</fullName>
    </submittedName>
</protein>
<organism evidence="4 5">
    <name type="scientific">Clostridium faecium</name>
    <dbReference type="NCBI Taxonomy" id="2762223"/>
    <lineage>
        <taxon>Bacteria</taxon>
        <taxon>Bacillati</taxon>
        <taxon>Bacillota</taxon>
        <taxon>Clostridia</taxon>
        <taxon>Eubacteriales</taxon>
        <taxon>Clostridiaceae</taxon>
        <taxon>Clostridium</taxon>
    </lineage>
</organism>
<dbReference type="RefSeq" id="WP_191738924.1">
    <property type="nucleotide sequence ID" value="NZ_JACSQB010000022.1"/>
</dbReference>
<gene>
    <name evidence="4" type="ORF">H9637_02650</name>
</gene>
<name>A0ABR8YNZ2_9CLOT</name>
<keyword evidence="1" id="KW-0328">Glycosyltransferase</keyword>
<dbReference type="Gene3D" id="3.90.550.10">
    <property type="entry name" value="Spore Coat Polysaccharide Biosynthesis Protein SpsA, Chain A"/>
    <property type="match status" value="1"/>
</dbReference>
<reference evidence="4 5" key="1">
    <citation type="submission" date="2020-08" db="EMBL/GenBank/DDBJ databases">
        <title>A Genomic Blueprint of the Chicken Gut Microbiome.</title>
        <authorList>
            <person name="Gilroy R."/>
            <person name="Ravi A."/>
            <person name="Getino M."/>
            <person name="Pursley I."/>
            <person name="Horton D.L."/>
            <person name="Alikhan N.-F."/>
            <person name="Baker D."/>
            <person name="Gharbi K."/>
            <person name="Hall N."/>
            <person name="Watson M."/>
            <person name="Adriaenssens E.M."/>
            <person name="Foster-Nyarko E."/>
            <person name="Jarju S."/>
            <person name="Secka A."/>
            <person name="Antonio M."/>
            <person name="Oren A."/>
            <person name="Chaudhuri R."/>
            <person name="La Ragione R.M."/>
            <person name="Hildebrand F."/>
            <person name="Pallen M.J."/>
        </authorList>
    </citation>
    <scope>NUCLEOTIDE SEQUENCE [LARGE SCALE GENOMIC DNA]</scope>
    <source>
        <strain evidence="4 5">N37</strain>
    </source>
</reference>
<evidence type="ECO:0000313" key="4">
    <source>
        <dbReference type="EMBL" id="MBD8045949.1"/>
    </source>
</evidence>
<accession>A0ABR8YNZ2</accession>
<dbReference type="Pfam" id="PF01501">
    <property type="entry name" value="Glyco_transf_8"/>
    <property type="match status" value="1"/>
</dbReference>
<evidence type="ECO:0000256" key="3">
    <source>
        <dbReference type="ARBA" id="ARBA00022723"/>
    </source>
</evidence>
<dbReference type="InterPro" id="IPR029044">
    <property type="entry name" value="Nucleotide-diphossugar_trans"/>
</dbReference>
<dbReference type="PANTHER" id="PTHR13778:SF47">
    <property type="entry name" value="LIPOPOLYSACCHARIDE 1,3-GALACTOSYLTRANSFERASE"/>
    <property type="match status" value="1"/>
</dbReference>
<keyword evidence="5" id="KW-1185">Reference proteome</keyword>
<dbReference type="EMBL" id="JACSQB010000022">
    <property type="protein sequence ID" value="MBD8045949.1"/>
    <property type="molecule type" value="Genomic_DNA"/>
</dbReference>
<dbReference type="InterPro" id="IPR050748">
    <property type="entry name" value="Glycosyltrans_8_dom-fam"/>
</dbReference>
<keyword evidence="3" id="KW-0479">Metal-binding</keyword>
<dbReference type="SUPFAM" id="SSF53448">
    <property type="entry name" value="Nucleotide-diphospho-sugar transferases"/>
    <property type="match status" value="1"/>
</dbReference>
<dbReference type="Proteomes" id="UP000627166">
    <property type="component" value="Unassembled WGS sequence"/>
</dbReference>
<evidence type="ECO:0000313" key="5">
    <source>
        <dbReference type="Proteomes" id="UP000627166"/>
    </source>
</evidence>
<proteinExistence type="predicted"/>
<evidence type="ECO:0000256" key="1">
    <source>
        <dbReference type="ARBA" id="ARBA00022676"/>
    </source>
</evidence>
<dbReference type="CDD" id="cd04194">
    <property type="entry name" value="GT8_A4GalT_like"/>
    <property type="match status" value="1"/>
</dbReference>
<keyword evidence="2" id="KW-0808">Transferase</keyword>
<comment type="caution">
    <text evidence="4">The sequence shown here is derived from an EMBL/GenBank/DDBJ whole genome shotgun (WGS) entry which is preliminary data.</text>
</comment>
<evidence type="ECO:0000256" key="2">
    <source>
        <dbReference type="ARBA" id="ARBA00022679"/>
    </source>
</evidence>
<dbReference type="InterPro" id="IPR002495">
    <property type="entry name" value="Glyco_trans_8"/>
</dbReference>
<dbReference type="PANTHER" id="PTHR13778">
    <property type="entry name" value="GLYCOSYLTRANSFERASE 8 DOMAIN-CONTAINING PROTEIN"/>
    <property type="match status" value="1"/>
</dbReference>